<keyword evidence="10 11" id="KW-0998">Cell outer membrane</keyword>
<feature type="domain" description="TonB-dependent receptor plug" evidence="14">
    <location>
        <begin position="76"/>
        <end position="181"/>
    </location>
</feature>
<keyword evidence="3 11" id="KW-1134">Transmembrane beta strand</keyword>
<gene>
    <name evidence="15" type="ORF">EQG66_08990</name>
</gene>
<protein>
    <submittedName>
        <fullName evidence="15">TonB-dependent receptor</fullName>
    </submittedName>
</protein>
<keyword evidence="4" id="KW-0410">Iron transport</keyword>
<dbReference type="PROSITE" id="PS52016">
    <property type="entry name" value="TONB_DEPENDENT_REC_3"/>
    <property type="match status" value="1"/>
</dbReference>
<dbReference type="Pfam" id="PF07715">
    <property type="entry name" value="Plug"/>
    <property type="match status" value="1"/>
</dbReference>
<evidence type="ECO:0000256" key="5">
    <source>
        <dbReference type="ARBA" id="ARBA00022692"/>
    </source>
</evidence>
<dbReference type="RefSeq" id="WP_129404256.1">
    <property type="nucleotide sequence ID" value="NZ_SBKP01000007.1"/>
</dbReference>
<evidence type="ECO:0000259" key="14">
    <source>
        <dbReference type="Pfam" id="PF07715"/>
    </source>
</evidence>
<dbReference type="Gene3D" id="2.40.170.20">
    <property type="entry name" value="TonB-dependent receptor, beta-barrel domain"/>
    <property type="match status" value="1"/>
</dbReference>
<evidence type="ECO:0000256" key="12">
    <source>
        <dbReference type="RuleBase" id="RU003357"/>
    </source>
</evidence>
<organism evidence="15 16">
    <name type="scientific">Sphingobium fluviale</name>
    <dbReference type="NCBI Taxonomy" id="2506423"/>
    <lineage>
        <taxon>Bacteria</taxon>
        <taxon>Pseudomonadati</taxon>
        <taxon>Pseudomonadota</taxon>
        <taxon>Alphaproteobacteria</taxon>
        <taxon>Sphingomonadales</taxon>
        <taxon>Sphingomonadaceae</taxon>
        <taxon>Sphingobium</taxon>
    </lineage>
</organism>
<keyword evidence="2 11" id="KW-0813">Transport</keyword>
<feature type="domain" description="TonB-dependent receptor-like beta-barrel" evidence="13">
    <location>
        <begin position="320"/>
        <end position="764"/>
    </location>
</feature>
<dbReference type="GO" id="GO:0006826">
    <property type="term" value="P:iron ion transport"/>
    <property type="evidence" value="ECO:0007669"/>
    <property type="project" value="UniProtKB-KW"/>
</dbReference>
<accession>A0A4Q1KGK1</accession>
<evidence type="ECO:0000256" key="7">
    <source>
        <dbReference type="ARBA" id="ARBA00023065"/>
    </source>
</evidence>
<dbReference type="PANTHER" id="PTHR32552">
    <property type="entry name" value="FERRICHROME IRON RECEPTOR-RELATED"/>
    <property type="match status" value="1"/>
</dbReference>
<evidence type="ECO:0000313" key="15">
    <source>
        <dbReference type="EMBL" id="RXR28838.1"/>
    </source>
</evidence>
<evidence type="ECO:0000256" key="6">
    <source>
        <dbReference type="ARBA" id="ARBA00023004"/>
    </source>
</evidence>
<name>A0A4Q1KGK1_9SPHN</name>
<keyword evidence="9 11" id="KW-0472">Membrane</keyword>
<dbReference type="Pfam" id="PF00593">
    <property type="entry name" value="TonB_dep_Rec_b-barrel"/>
    <property type="match status" value="1"/>
</dbReference>
<keyword evidence="6" id="KW-0408">Iron</keyword>
<dbReference type="InterPro" id="IPR012910">
    <property type="entry name" value="Plug_dom"/>
</dbReference>
<dbReference type="Proteomes" id="UP000290958">
    <property type="component" value="Unassembled WGS sequence"/>
</dbReference>
<keyword evidence="8 12" id="KW-0798">TonB box</keyword>
<dbReference type="PANTHER" id="PTHR32552:SF81">
    <property type="entry name" value="TONB-DEPENDENT OUTER MEMBRANE RECEPTOR"/>
    <property type="match status" value="1"/>
</dbReference>
<evidence type="ECO:0000256" key="10">
    <source>
        <dbReference type="ARBA" id="ARBA00023237"/>
    </source>
</evidence>
<sequence>MQNETHYRLHLLTGAAVIGLWGGTSPVLAQSASEPIVNTVNSSDVAGRTAAFTPGEEPGSLIADIIVTAQHRSQRLQDVPVSVEVVGGLARAQQNLNSLTSLVQIAPSIHVADAGRSNDLFIRGIGSGQNQGFDQSVGVFIDDIYHGRSRVTSATFLDVDRVEILKGPQSTFFGNNAIAGAFNIVTRKPTDTFTASARALYSPDGKQYVAEGSVGGRLTDTLSILGAATINGQRGWQHNRNTGGRAPNELNYAGRVSLRYQPSADLDIIWKVEGSRNLNKAGLALQINNCPAPVPFPAPGLYCQTAINSDIPRGNGITEYGGSPGQETKDDTYESVLTTNYQLGDATFTSVTGYYGYRYNLNLDSDGTPATLLTAKIPERFHQFSQEFRLASEAGNPIEYMFGGYFQTNKLVTGIDFNFSFLNGAVAGRPALAALLPYLPIGQRANYRQRERTYSGFGSISWNANSQLTLTGSLRATWVNKSYGLDLFYGTSKSDYGNIVPLPGPLSALPAQLGIGVPSSQAGRRSDRALMPSAKAQYKLGQRAMIYASYARGFKAGGFNPADTSGVRSNIPFAPEHVDAYEIGLKSEWFDRRLLLNLAIFRSDYSDLQVAINSLSSAGSIIGLVRNAAESRSQGIEVESQIVVSEAFKLRAQMSYLHARYLRYPNAGPTVLQSLGGAKSQDLSGAPTQYAPAWSGSISASYTTPLNDKLKLGMQLDAYMSSSYHIHPTIDSYMKQPSYARIDGRISLETVSGRWALDLIGKNLNNAKILTFTTNLPTSSGSHLQQFQQDRSVAIQLRYRF</sequence>
<evidence type="ECO:0000256" key="11">
    <source>
        <dbReference type="PROSITE-ProRule" id="PRU01360"/>
    </source>
</evidence>
<dbReference type="GO" id="GO:0009279">
    <property type="term" value="C:cell outer membrane"/>
    <property type="evidence" value="ECO:0007669"/>
    <property type="project" value="UniProtKB-SubCell"/>
</dbReference>
<comment type="caution">
    <text evidence="15">The sequence shown here is derived from an EMBL/GenBank/DDBJ whole genome shotgun (WGS) entry which is preliminary data.</text>
</comment>
<dbReference type="EMBL" id="SBKP01000007">
    <property type="protein sequence ID" value="RXR28838.1"/>
    <property type="molecule type" value="Genomic_DNA"/>
</dbReference>
<dbReference type="InterPro" id="IPR000531">
    <property type="entry name" value="Beta-barrel_TonB"/>
</dbReference>
<evidence type="ECO:0000256" key="4">
    <source>
        <dbReference type="ARBA" id="ARBA00022496"/>
    </source>
</evidence>
<dbReference type="SUPFAM" id="SSF56935">
    <property type="entry name" value="Porins"/>
    <property type="match status" value="1"/>
</dbReference>
<keyword evidence="5 11" id="KW-0812">Transmembrane</keyword>
<reference evidence="16" key="1">
    <citation type="submission" date="2019-01" db="EMBL/GenBank/DDBJ databases">
        <title>Cytophagaceae bacterium strain CAR-16.</title>
        <authorList>
            <person name="Chen W.-M."/>
        </authorList>
    </citation>
    <scope>NUCLEOTIDE SEQUENCE [LARGE SCALE GENOMIC DNA]</scope>
    <source>
        <strain evidence="16">CHR27</strain>
    </source>
</reference>
<evidence type="ECO:0000256" key="9">
    <source>
        <dbReference type="ARBA" id="ARBA00023136"/>
    </source>
</evidence>
<evidence type="ECO:0000256" key="2">
    <source>
        <dbReference type="ARBA" id="ARBA00022448"/>
    </source>
</evidence>
<dbReference type="InterPro" id="IPR036942">
    <property type="entry name" value="Beta-barrel_TonB_sf"/>
</dbReference>
<keyword evidence="16" id="KW-1185">Reference proteome</keyword>
<evidence type="ECO:0000259" key="13">
    <source>
        <dbReference type="Pfam" id="PF00593"/>
    </source>
</evidence>
<dbReference type="InterPro" id="IPR039426">
    <property type="entry name" value="TonB-dep_rcpt-like"/>
</dbReference>
<dbReference type="OrthoDB" id="7223550at2"/>
<comment type="subcellular location">
    <subcellularLocation>
        <location evidence="1 11">Cell outer membrane</location>
        <topology evidence="1 11">Multi-pass membrane protein</topology>
    </subcellularLocation>
</comment>
<evidence type="ECO:0000256" key="3">
    <source>
        <dbReference type="ARBA" id="ARBA00022452"/>
    </source>
</evidence>
<comment type="similarity">
    <text evidence="11 12">Belongs to the TonB-dependent receptor family.</text>
</comment>
<dbReference type="AlphaFoldDB" id="A0A4Q1KGK1"/>
<keyword evidence="7" id="KW-0406">Ion transport</keyword>
<evidence type="ECO:0000313" key="16">
    <source>
        <dbReference type="Proteomes" id="UP000290958"/>
    </source>
</evidence>
<proteinExistence type="inferred from homology"/>
<keyword evidence="15" id="KW-0675">Receptor</keyword>
<evidence type="ECO:0000256" key="8">
    <source>
        <dbReference type="ARBA" id="ARBA00023077"/>
    </source>
</evidence>
<evidence type="ECO:0000256" key="1">
    <source>
        <dbReference type="ARBA" id="ARBA00004571"/>
    </source>
</evidence>